<dbReference type="EMBL" id="GBXM01058246">
    <property type="protein sequence ID" value="JAH50331.1"/>
    <property type="molecule type" value="Transcribed_RNA"/>
</dbReference>
<accession>A0A0E9T9N7</accession>
<evidence type="ECO:0000313" key="1">
    <source>
        <dbReference type="EMBL" id="JAH50331.1"/>
    </source>
</evidence>
<sequence length="18" mass="2060">MLQYFLAVGTFTIMQSPL</sequence>
<proteinExistence type="predicted"/>
<dbReference type="AlphaFoldDB" id="A0A0E9T9N7"/>
<reference evidence="1" key="2">
    <citation type="journal article" date="2015" name="Fish Shellfish Immunol.">
        <title>Early steps in the European eel (Anguilla anguilla)-Vibrio vulnificus interaction in the gills: Role of the RtxA13 toxin.</title>
        <authorList>
            <person name="Callol A."/>
            <person name="Pajuelo D."/>
            <person name="Ebbesson L."/>
            <person name="Teles M."/>
            <person name="MacKenzie S."/>
            <person name="Amaro C."/>
        </authorList>
    </citation>
    <scope>NUCLEOTIDE SEQUENCE</scope>
</reference>
<name>A0A0E9T9N7_ANGAN</name>
<organism evidence="1">
    <name type="scientific">Anguilla anguilla</name>
    <name type="common">European freshwater eel</name>
    <name type="synonym">Muraena anguilla</name>
    <dbReference type="NCBI Taxonomy" id="7936"/>
    <lineage>
        <taxon>Eukaryota</taxon>
        <taxon>Metazoa</taxon>
        <taxon>Chordata</taxon>
        <taxon>Craniata</taxon>
        <taxon>Vertebrata</taxon>
        <taxon>Euteleostomi</taxon>
        <taxon>Actinopterygii</taxon>
        <taxon>Neopterygii</taxon>
        <taxon>Teleostei</taxon>
        <taxon>Anguilliformes</taxon>
        <taxon>Anguillidae</taxon>
        <taxon>Anguilla</taxon>
    </lineage>
</organism>
<reference evidence="1" key="1">
    <citation type="submission" date="2014-11" db="EMBL/GenBank/DDBJ databases">
        <authorList>
            <person name="Amaro Gonzalez C."/>
        </authorList>
    </citation>
    <scope>NUCLEOTIDE SEQUENCE</scope>
</reference>
<protein>
    <submittedName>
        <fullName evidence="1">Uncharacterized protein</fullName>
    </submittedName>
</protein>